<keyword evidence="5" id="KW-1185">Reference proteome</keyword>
<proteinExistence type="predicted"/>
<sequence>MAKNGITAVRVEPLAKKLNVTKGSFYWHYKGRGDLLAQIIQRWRNRSTSAIIERLSGASLSPKERLKELFLLPAKRNQKAGAAALEQAIRNWAQHDKSVKEVIDEVDSHRLAFIAGNFKALGNDDDEAELKAMRFYCAMQGIAVLGKPQDSQKINRIFDSLF</sequence>
<dbReference type="Pfam" id="PF00440">
    <property type="entry name" value="TetR_N"/>
    <property type="match status" value="1"/>
</dbReference>
<reference evidence="4 5" key="1">
    <citation type="submission" date="2016-09" db="EMBL/GenBank/DDBJ databases">
        <title>Alteromonas lipolytica, a new species isolated from sea water.</title>
        <authorList>
            <person name="Wu Y.-H."/>
            <person name="Cheng H."/>
            <person name="Xu X.-W."/>
        </authorList>
    </citation>
    <scope>NUCLEOTIDE SEQUENCE [LARGE SCALE GENOMIC DNA]</scope>
    <source>
        <strain evidence="4 5">JW12</strain>
    </source>
</reference>
<comment type="caution">
    <text evidence="4">The sequence shown here is derived from an EMBL/GenBank/DDBJ whole genome shotgun (WGS) entry which is preliminary data.</text>
</comment>
<accession>A0A1E8FKL1</accession>
<dbReference type="InterPro" id="IPR001647">
    <property type="entry name" value="HTH_TetR"/>
</dbReference>
<dbReference type="EMBL" id="MJIC01000002">
    <property type="protein sequence ID" value="OFI36296.1"/>
    <property type="molecule type" value="Genomic_DNA"/>
</dbReference>
<dbReference type="InterPro" id="IPR009057">
    <property type="entry name" value="Homeodomain-like_sf"/>
</dbReference>
<evidence type="ECO:0000313" key="4">
    <source>
        <dbReference type="EMBL" id="OFI36296.1"/>
    </source>
</evidence>
<organism evidence="4 5">
    <name type="scientific">Alteromonas lipolytica</name>
    <dbReference type="NCBI Taxonomy" id="1856405"/>
    <lineage>
        <taxon>Bacteria</taxon>
        <taxon>Pseudomonadati</taxon>
        <taxon>Pseudomonadota</taxon>
        <taxon>Gammaproteobacteria</taxon>
        <taxon>Alteromonadales</taxon>
        <taxon>Alteromonadaceae</taxon>
        <taxon>Alteromonas/Salinimonas group</taxon>
        <taxon>Alteromonas</taxon>
    </lineage>
</organism>
<dbReference type="STRING" id="1856405.BFC17_08770"/>
<dbReference type="SUPFAM" id="SSF46689">
    <property type="entry name" value="Homeodomain-like"/>
    <property type="match status" value="1"/>
</dbReference>
<keyword evidence="1 2" id="KW-0238">DNA-binding</keyword>
<dbReference type="AlphaFoldDB" id="A0A1E8FKL1"/>
<evidence type="ECO:0000256" key="1">
    <source>
        <dbReference type="ARBA" id="ARBA00023125"/>
    </source>
</evidence>
<name>A0A1E8FKL1_9ALTE</name>
<dbReference type="Gene3D" id="1.10.357.10">
    <property type="entry name" value="Tetracycline Repressor, domain 2"/>
    <property type="match status" value="1"/>
</dbReference>
<gene>
    <name evidence="4" type="ORF">BFC17_08770</name>
</gene>
<evidence type="ECO:0000313" key="5">
    <source>
        <dbReference type="Proteomes" id="UP000176037"/>
    </source>
</evidence>
<feature type="DNA-binding region" description="H-T-H motif" evidence="2">
    <location>
        <begin position="10"/>
        <end position="29"/>
    </location>
</feature>
<evidence type="ECO:0000259" key="3">
    <source>
        <dbReference type="PROSITE" id="PS50977"/>
    </source>
</evidence>
<dbReference type="PROSITE" id="PS50977">
    <property type="entry name" value="HTH_TETR_2"/>
    <property type="match status" value="1"/>
</dbReference>
<evidence type="ECO:0000256" key="2">
    <source>
        <dbReference type="PROSITE-ProRule" id="PRU00335"/>
    </source>
</evidence>
<dbReference type="GO" id="GO:0003677">
    <property type="term" value="F:DNA binding"/>
    <property type="evidence" value="ECO:0007669"/>
    <property type="project" value="UniProtKB-UniRule"/>
</dbReference>
<feature type="domain" description="HTH tetR-type" evidence="3">
    <location>
        <begin position="1"/>
        <end position="47"/>
    </location>
</feature>
<protein>
    <recommendedName>
        <fullName evidence="3">HTH tetR-type domain-containing protein</fullName>
    </recommendedName>
</protein>
<dbReference type="Proteomes" id="UP000176037">
    <property type="component" value="Unassembled WGS sequence"/>
</dbReference>